<organism evidence="5 6">
    <name type="scientific">Halorubrum vacuolatum</name>
    <name type="common">Natronobacterium vacuolatum</name>
    <dbReference type="NCBI Taxonomy" id="63740"/>
    <lineage>
        <taxon>Archaea</taxon>
        <taxon>Methanobacteriati</taxon>
        <taxon>Methanobacteriota</taxon>
        <taxon>Stenosarchaea group</taxon>
        <taxon>Halobacteria</taxon>
        <taxon>Halobacteriales</taxon>
        <taxon>Haloferacaceae</taxon>
        <taxon>Halorubrum</taxon>
    </lineage>
</organism>
<dbReference type="PANTHER" id="PTHR24321">
    <property type="entry name" value="DEHYDROGENASES, SHORT CHAIN"/>
    <property type="match status" value="1"/>
</dbReference>
<dbReference type="CDD" id="cd05233">
    <property type="entry name" value="SDR_c"/>
    <property type="match status" value="1"/>
</dbReference>
<dbReference type="PANTHER" id="PTHR24321:SF8">
    <property type="entry name" value="ESTRADIOL 17-BETA-DEHYDROGENASE 8-RELATED"/>
    <property type="match status" value="1"/>
</dbReference>
<dbReference type="InterPro" id="IPR020904">
    <property type="entry name" value="Sc_DH/Rdtase_CS"/>
</dbReference>
<reference evidence="5 6" key="1">
    <citation type="submission" date="2017-06" db="EMBL/GenBank/DDBJ databases">
        <authorList>
            <person name="Kim H.J."/>
            <person name="Triplett B.A."/>
        </authorList>
    </citation>
    <scope>NUCLEOTIDE SEQUENCE [LARGE SCALE GENOMIC DNA]</scope>
    <source>
        <strain evidence="5 6">DSM 8800</strain>
    </source>
</reference>
<dbReference type="SMART" id="SM00822">
    <property type="entry name" value="PKS_KR"/>
    <property type="match status" value="1"/>
</dbReference>
<dbReference type="Gene3D" id="3.40.50.720">
    <property type="entry name" value="NAD(P)-binding Rossmann-like Domain"/>
    <property type="match status" value="1"/>
</dbReference>
<dbReference type="Proteomes" id="UP000198397">
    <property type="component" value="Unassembled WGS sequence"/>
</dbReference>
<evidence type="ECO:0000313" key="5">
    <source>
        <dbReference type="EMBL" id="SNR62498.1"/>
    </source>
</evidence>
<dbReference type="NCBIfam" id="NF005559">
    <property type="entry name" value="PRK07231.1"/>
    <property type="match status" value="1"/>
</dbReference>
<dbReference type="InterPro" id="IPR036291">
    <property type="entry name" value="NAD(P)-bd_dom_sf"/>
</dbReference>
<dbReference type="EMBL" id="FZNQ01000023">
    <property type="protein sequence ID" value="SNR62498.1"/>
    <property type="molecule type" value="Genomic_DNA"/>
</dbReference>
<evidence type="ECO:0000259" key="4">
    <source>
        <dbReference type="SMART" id="SM00822"/>
    </source>
</evidence>
<dbReference type="OrthoDB" id="7442at2157"/>
<dbReference type="InterPro" id="IPR057326">
    <property type="entry name" value="KR_dom"/>
</dbReference>
<keyword evidence="6" id="KW-1185">Reference proteome</keyword>
<name>A0A238XVB9_HALVU</name>
<dbReference type="InterPro" id="IPR002347">
    <property type="entry name" value="SDR_fam"/>
</dbReference>
<dbReference type="PROSITE" id="PS00061">
    <property type="entry name" value="ADH_SHORT"/>
    <property type="match status" value="1"/>
</dbReference>
<proteinExistence type="inferred from homology"/>
<comment type="similarity">
    <text evidence="1">Belongs to the short-chain dehydrogenases/reductases (SDR) family.</text>
</comment>
<dbReference type="GO" id="GO:0016491">
    <property type="term" value="F:oxidoreductase activity"/>
    <property type="evidence" value="ECO:0007669"/>
    <property type="project" value="UniProtKB-KW"/>
</dbReference>
<feature type="domain" description="Ketoreductase" evidence="4">
    <location>
        <begin position="8"/>
        <end position="190"/>
    </location>
</feature>
<keyword evidence="3" id="KW-0520">NAD</keyword>
<dbReference type="NCBIfam" id="NF009466">
    <property type="entry name" value="PRK12826.1-2"/>
    <property type="match status" value="1"/>
</dbReference>
<evidence type="ECO:0000313" key="6">
    <source>
        <dbReference type="Proteomes" id="UP000198397"/>
    </source>
</evidence>
<dbReference type="FunFam" id="3.40.50.720:FF:000084">
    <property type="entry name" value="Short-chain dehydrogenase reductase"/>
    <property type="match status" value="1"/>
</dbReference>
<evidence type="ECO:0000256" key="1">
    <source>
        <dbReference type="ARBA" id="ARBA00006484"/>
    </source>
</evidence>
<dbReference type="PRINTS" id="PR00080">
    <property type="entry name" value="SDRFAMILY"/>
</dbReference>
<dbReference type="RefSeq" id="WP_089385768.1">
    <property type="nucleotide sequence ID" value="NZ_FZNQ01000023.1"/>
</dbReference>
<sequence length="252" mass="26340">MAYEMDGRTAIVTGGASGIGRATARRLADEGADVAIVDMDVDGGEAVAEEIRASGGSARFIETDVSDEAAVESMVTETVETFGPLELAFNNAGIEGDTTPTAEQSVDNWDRVIDTNLKGIWLCLKHELPQLIENGGGAVVNTSSISGQTGAGSAPYVASKHGIIGLTRTAAVEYADADVRVNAICPGTVETGVSRRFREKSPEAFEQFIGMHPIGRIGQPEEIADAVAWLLSEEASFATGGIFQVDGGFMAL</sequence>
<dbReference type="Pfam" id="PF13561">
    <property type="entry name" value="adh_short_C2"/>
    <property type="match status" value="1"/>
</dbReference>
<dbReference type="AlphaFoldDB" id="A0A238XVB9"/>
<dbReference type="PRINTS" id="PR00081">
    <property type="entry name" value="GDHRDH"/>
</dbReference>
<protein>
    <submittedName>
        <fullName evidence="5">NAD(P)-dependent dehydrogenase, short-chain alcohol dehydrogenase family</fullName>
    </submittedName>
</protein>
<evidence type="ECO:0000256" key="2">
    <source>
        <dbReference type="ARBA" id="ARBA00023002"/>
    </source>
</evidence>
<evidence type="ECO:0000256" key="3">
    <source>
        <dbReference type="ARBA" id="ARBA00023027"/>
    </source>
</evidence>
<dbReference type="SUPFAM" id="SSF51735">
    <property type="entry name" value="NAD(P)-binding Rossmann-fold domains"/>
    <property type="match status" value="1"/>
</dbReference>
<keyword evidence="2" id="KW-0560">Oxidoreductase</keyword>
<gene>
    <name evidence="5" type="ORF">SAMN06264855_12333</name>
</gene>
<accession>A0A238XVB9</accession>